<comment type="caution">
    <text evidence="1">The sequence shown here is derived from an EMBL/GenBank/DDBJ whole genome shotgun (WGS) entry which is preliminary data.</text>
</comment>
<dbReference type="EMBL" id="JACHOC010000002">
    <property type="protein sequence ID" value="MBB4621251.1"/>
    <property type="molecule type" value="Genomic_DNA"/>
</dbReference>
<gene>
    <name evidence="1" type="ORF">GGQ57_001145</name>
</gene>
<evidence type="ECO:0000313" key="2">
    <source>
        <dbReference type="Proteomes" id="UP000533637"/>
    </source>
</evidence>
<organism evidence="1 2">
    <name type="scientific">Parabacteroides faecis</name>
    <dbReference type="NCBI Taxonomy" id="1217282"/>
    <lineage>
        <taxon>Bacteria</taxon>
        <taxon>Pseudomonadati</taxon>
        <taxon>Bacteroidota</taxon>
        <taxon>Bacteroidia</taxon>
        <taxon>Bacteroidales</taxon>
        <taxon>Tannerellaceae</taxon>
        <taxon>Parabacteroides</taxon>
    </lineage>
</organism>
<protein>
    <submittedName>
        <fullName evidence="1">Uncharacterized protein</fullName>
    </submittedName>
</protein>
<keyword evidence="2" id="KW-1185">Reference proteome</keyword>
<accession>A0ABR6KIJ7</accession>
<dbReference type="Proteomes" id="UP000533637">
    <property type="component" value="Unassembled WGS sequence"/>
</dbReference>
<sequence>MYNFYILYTAGYMKKNYAKVCVVPSPGTPETGEQHN</sequence>
<reference evidence="1 2" key="1">
    <citation type="submission" date="2020-08" db="EMBL/GenBank/DDBJ databases">
        <title>Genomic Encyclopedia of Type Strains, Phase IV (KMG-IV): sequencing the most valuable type-strain genomes for metagenomic binning, comparative biology and taxonomic classification.</title>
        <authorList>
            <person name="Goeker M."/>
        </authorList>
    </citation>
    <scope>NUCLEOTIDE SEQUENCE [LARGE SCALE GENOMIC DNA]</scope>
    <source>
        <strain evidence="1 2">DSM 102983</strain>
    </source>
</reference>
<name>A0ABR6KIJ7_9BACT</name>
<evidence type="ECO:0000313" key="1">
    <source>
        <dbReference type="EMBL" id="MBB4621251.1"/>
    </source>
</evidence>
<proteinExistence type="predicted"/>